<dbReference type="OrthoDB" id="104532at2157"/>
<evidence type="ECO:0000313" key="3">
    <source>
        <dbReference type="Proteomes" id="UP000290932"/>
    </source>
</evidence>
<organism evidence="2 3">
    <name type="scientific">Methanoculleus taiwanensis</name>
    <dbReference type="NCBI Taxonomy" id="1550565"/>
    <lineage>
        <taxon>Archaea</taxon>
        <taxon>Methanobacteriati</taxon>
        <taxon>Methanobacteriota</taxon>
        <taxon>Stenosarchaea group</taxon>
        <taxon>Methanomicrobia</taxon>
        <taxon>Methanomicrobiales</taxon>
        <taxon>Methanomicrobiaceae</taxon>
        <taxon>Methanoculleus</taxon>
    </lineage>
</organism>
<dbReference type="PANTHER" id="PTHR40055:SF1">
    <property type="entry name" value="TRANSCRIPTIONAL REGULATOR YGIV-RELATED"/>
    <property type="match status" value="1"/>
</dbReference>
<dbReference type="Pfam" id="PF06445">
    <property type="entry name" value="GyrI-like"/>
    <property type="match status" value="1"/>
</dbReference>
<keyword evidence="3" id="KW-1185">Reference proteome</keyword>
<evidence type="ECO:0000259" key="1">
    <source>
        <dbReference type="SMART" id="SM00871"/>
    </source>
</evidence>
<dbReference type="InterPro" id="IPR010499">
    <property type="entry name" value="AraC_E-bd"/>
</dbReference>
<dbReference type="SMART" id="SM00871">
    <property type="entry name" value="AraC_E_bind"/>
    <property type="match status" value="1"/>
</dbReference>
<sequence length="156" mass="17040">MKNVAVVDVLDQKVAGLRRNGRYEEIGSVLMELYRFVSEKGLLITGPPAFICHEQTHEEVREADSAGTADIEVVFPVEGDAAGESGIGVYELAGGTMARIIHMGAYRDCGEAYEELFAWIAANHKTIAGPLREVYVNNPAETPEDDLVTWIYAPIA</sequence>
<dbReference type="Gene3D" id="3.20.80.10">
    <property type="entry name" value="Regulatory factor, effector binding domain"/>
    <property type="match status" value="1"/>
</dbReference>
<dbReference type="EMBL" id="LHQS01000001">
    <property type="protein sequence ID" value="RXE57220.1"/>
    <property type="molecule type" value="Genomic_DNA"/>
</dbReference>
<dbReference type="InterPro" id="IPR029442">
    <property type="entry name" value="GyrI-like"/>
</dbReference>
<dbReference type="InterPro" id="IPR050908">
    <property type="entry name" value="SmbC-like"/>
</dbReference>
<accession>A0A498H5Q8</accession>
<dbReference type="SUPFAM" id="SSF55136">
    <property type="entry name" value="Probable bacterial effector-binding domain"/>
    <property type="match status" value="1"/>
</dbReference>
<dbReference type="InterPro" id="IPR011256">
    <property type="entry name" value="Reg_factor_effector_dom_sf"/>
</dbReference>
<dbReference type="AlphaFoldDB" id="A0A498H5Q8"/>
<name>A0A498H5Q8_9EURY</name>
<dbReference type="PANTHER" id="PTHR40055">
    <property type="entry name" value="TRANSCRIPTIONAL REGULATOR YGIV-RELATED"/>
    <property type="match status" value="1"/>
</dbReference>
<dbReference type="RefSeq" id="WP_128693002.1">
    <property type="nucleotide sequence ID" value="NZ_LHQS01000001.1"/>
</dbReference>
<evidence type="ECO:0000313" key="2">
    <source>
        <dbReference type="EMBL" id="RXE57220.1"/>
    </source>
</evidence>
<dbReference type="Proteomes" id="UP000290932">
    <property type="component" value="Unassembled WGS sequence"/>
</dbReference>
<feature type="domain" description="AraC effector-binding" evidence="1">
    <location>
        <begin position="2"/>
        <end position="156"/>
    </location>
</feature>
<protein>
    <recommendedName>
        <fullName evidence="1">AraC effector-binding domain-containing protein</fullName>
    </recommendedName>
</protein>
<comment type="caution">
    <text evidence="2">The sequence shown here is derived from an EMBL/GenBank/DDBJ whole genome shotgun (WGS) entry which is preliminary data.</text>
</comment>
<proteinExistence type="predicted"/>
<gene>
    <name evidence="2" type="ORF">ABH15_03675</name>
</gene>
<reference evidence="2 3" key="1">
    <citation type="journal article" date="2015" name="Int. J. Syst. Evol. Microbiol.">
        <title>Methanoculleus taiwanensis sp. nov., a methanogen isolated from deep marine sediment at the deformation front area near Taiwan.</title>
        <authorList>
            <person name="Weng C.Y."/>
            <person name="Chen S.C."/>
            <person name="Lai M.C."/>
            <person name="Wu S.Y."/>
            <person name="Lin S."/>
            <person name="Yang T.F."/>
            <person name="Chen P.C."/>
        </authorList>
    </citation>
    <scope>NUCLEOTIDE SEQUENCE [LARGE SCALE GENOMIC DNA]</scope>
    <source>
        <strain evidence="2 3">CYW4</strain>
    </source>
</reference>